<dbReference type="InterPro" id="IPR016159">
    <property type="entry name" value="Cullin_repeat-like_dom_sf"/>
</dbReference>
<dbReference type="GO" id="GO:0015031">
    <property type="term" value="P:protein transport"/>
    <property type="evidence" value="ECO:0007669"/>
    <property type="project" value="UniProtKB-KW"/>
</dbReference>
<dbReference type="Pfam" id="PF20669">
    <property type="entry name" value="Exo70_N"/>
    <property type="match status" value="1"/>
</dbReference>
<dbReference type="InterPro" id="IPR046364">
    <property type="entry name" value="Exo70_C"/>
</dbReference>
<dbReference type="GO" id="GO:0000145">
    <property type="term" value="C:exocyst"/>
    <property type="evidence" value="ECO:0007669"/>
    <property type="project" value="InterPro"/>
</dbReference>
<gene>
    <name evidence="5" type="ORF">U9M48_034966</name>
</gene>
<feature type="domain" description="Exocyst complex subunit Exo70 C-terminal" evidence="4">
    <location>
        <begin position="208"/>
        <end position="331"/>
    </location>
</feature>
<evidence type="ECO:0000259" key="4">
    <source>
        <dbReference type="Pfam" id="PF03081"/>
    </source>
</evidence>
<organism evidence="5 6">
    <name type="scientific">Paspalum notatum var. saurae</name>
    <dbReference type="NCBI Taxonomy" id="547442"/>
    <lineage>
        <taxon>Eukaryota</taxon>
        <taxon>Viridiplantae</taxon>
        <taxon>Streptophyta</taxon>
        <taxon>Embryophyta</taxon>
        <taxon>Tracheophyta</taxon>
        <taxon>Spermatophyta</taxon>
        <taxon>Magnoliopsida</taxon>
        <taxon>Liliopsida</taxon>
        <taxon>Poales</taxon>
        <taxon>Poaceae</taxon>
        <taxon>PACMAD clade</taxon>
        <taxon>Panicoideae</taxon>
        <taxon>Andropogonodae</taxon>
        <taxon>Paspaleae</taxon>
        <taxon>Paspalinae</taxon>
        <taxon>Paspalum</taxon>
    </lineage>
</organism>
<keyword evidence="6" id="KW-1185">Reference proteome</keyword>
<comment type="function">
    <text evidence="3">Component of the exocyst complex.</text>
</comment>
<dbReference type="EMBL" id="CP144752">
    <property type="protein sequence ID" value="WVZ88446.1"/>
    <property type="molecule type" value="Genomic_DNA"/>
</dbReference>
<proteinExistence type="inferred from homology"/>
<dbReference type="Pfam" id="PF03081">
    <property type="entry name" value="Exo70_C"/>
    <property type="match status" value="2"/>
</dbReference>
<dbReference type="SUPFAM" id="SSF74788">
    <property type="entry name" value="Cullin repeat-like"/>
    <property type="match status" value="1"/>
</dbReference>
<feature type="domain" description="Exocyst complex subunit Exo70 C-terminal" evidence="4">
    <location>
        <begin position="337"/>
        <end position="404"/>
    </location>
</feature>
<dbReference type="Proteomes" id="UP001341281">
    <property type="component" value="Chromosome 08"/>
</dbReference>
<dbReference type="Gene3D" id="1.20.1280.170">
    <property type="entry name" value="Exocyst complex component Exo70"/>
    <property type="match status" value="1"/>
</dbReference>
<protein>
    <recommendedName>
        <fullName evidence="3">Exocyst subunit Exo70 family protein</fullName>
    </recommendedName>
</protein>
<evidence type="ECO:0000313" key="6">
    <source>
        <dbReference type="Proteomes" id="UP001341281"/>
    </source>
</evidence>
<dbReference type="GO" id="GO:0006887">
    <property type="term" value="P:exocytosis"/>
    <property type="evidence" value="ECO:0007669"/>
    <property type="project" value="UniProtKB-KW"/>
</dbReference>
<dbReference type="GO" id="GO:0005546">
    <property type="term" value="F:phosphatidylinositol-4,5-bisphosphate binding"/>
    <property type="evidence" value="ECO:0007669"/>
    <property type="project" value="InterPro"/>
</dbReference>
<dbReference type="AlphaFoldDB" id="A0AAQ3X7F8"/>
<name>A0AAQ3X7F8_PASNO</name>
<keyword evidence="3" id="KW-0268">Exocytosis</keyword>
<dbReference type="PANTHER" id="PTHR12542">
    <property type="entry name" value="EXOCYST COMPLEX PROTEIN EXO70"/>
    <property type="match status" value="1"/>
</dbReference>
<dbReference type="InterPro" id="IPR004140">
    <property type="entry name" value="Exo70"/>
</dbReference>
<comment type="similarity">
    <text evidence="1 3">Belongs to the EXO70 family.</text>
</comment>
<evidence type="ECO:0000256" key="2">
    <source>
        <dbReference type="ARBA" id="ARBA00022448"/>
    </source>
</evidence>
<sequence length="404" mass="45541">MSHSQVRGQAIMKAQENIDRAIGSAETMLQQFDVVRQSEAVILRGPHEDLKRYIEAVDMLKDVGHFVSSNKNFKSCEGILNEVSNLLTKSSLMIGEEFRQLMDTYSKPNRPEGLFDCHPNPLLASKEDSEEVEEDPSKSFQSAMHMNPTQISPRVLPLLHDIAHQLVQDGNQQSCYRIYRDARASALELSLQKLDIEKLSKDDAQRMQLVKVLLPGERKFCDQSFDGVAFNKDQCFAELAGSSVVTLLGSGDVVARSIRSHENLPVLLNMYGVMLELHPEFCSGMREAALNLAKSLAQAAQETVIDFEEAIGKDSSKTILHNGNVHPFTVKRFETVSEIDSQLAVFIMRILQALQNNLNLKSKQYEDPALSHIFLMNNLHYMVMSVRRLEAKDILGGDWIEKHR</sequence>
<keyword evidence="2 3" id="KW-0813">Transport</keyword>
<evidence type="ECO:0000313" key="5">
    <source>
        <dbReference type="EMBL" id="WVZ88446.1"/>
    </source>
</evidence>
<reference evidence="5 6" key="1">
    <citation type="submission" date="2024-02" db="EMBL/GenBank/DDBJ databases">
        <title>High-quality chromosome-scale genome assembly of Pensacola bahiagrass (Paspalum notatum Flugge var. saurae).</title>
        <authorList>
            <person name="Vega J.M."/>
            <person name="Podio M."/>
            <person name="Orjuela J."/>
            <person name="Siena L.A."/>
            <person name="Pessino S.C."/>
            <person name="Combes M.C."/>
            <person name="Mariac C."/>
            <person name="Albertini E."/>
            <person name="Pupilli F."/>
            <person name="Ortiz J.P.A."/>
            <person name="Leblanc O."/>
        </authorList>
    </citation>
    <scope>NUCLEOTIDE SEQUENCE [LARGE SCALE GENOMIC DNA]</scope>
    <source>
        <strain evidence="5">R1</strain>
        <tissue evidence="5">Leaf</tissue>
    </source>
</reference>
<dbReference type="PANTHER" id="PTHR12542:SF86">
    <property type="entry name" value="EXOCYST SUBUNIT EXO70 FAMILY PROTEIN"/>
    <property type="match status" value="1"/>
</dbReference>
<accession>A0AAQ3X7F8</accession>
<evidence type="ECO:0000256" key="1">
    <source>
        <dbReference type="ARBA" id="ARBA00006756"/>
    </source>
</evidence>
<keyword evidence="3" id="KW-0653">Protein transport</keyword>
<evidence type="ECO:0000256" key="3">
    <source>
        <dbReference type="RuleBase" id="RU365026"/>
    </source>
</evidence>